<comment type="similarity">
    <text evidence="2">Belongs to the glycosyltransferase 28 family.</text>
</comment>
<gene>
    <name evidence="7" type="ORF">HF526_09695</name>
</gene>
<evidence type="ECO:0000256" key="3">
    <source>
        <dbReference type="ARBA" id="ARBA00022676"/>
    </source>
</evidence>
<keyword evidence="3" id="KW-0328">Glycosyltransferase</keyword>
<sequence>MLSAPVGEGHVAAARALATRMRALWPEARVREVEHTGRGGPWRDALLKGSYAVTMRVAPRAYGFGYDLLVRQPRLAELFKELAAGRFGRALEPLLMAEQPDLVVSTYPMISGGLAWLRRHERLPAHTVAVVTDVAVHPFWVWPDLDETWTLLPASQEQARSVAPGADIRVVPAAVDPIFRPGDQAGARTATGLRADAFVVLVSGGSLGFGGIERLVDAVAAAGTDVQVVALCGRNERLRTRLQARDLPPERLVVQGWTDRIPELIAAADVVLTTAGGMIATETLAVGRPVLFAAPVPGHGRAGAEMMAAAGLALLCPRPSDVTAAIRRLCHDPAELAALGRRAAEFGRRDLDAELAALSDRI</sequence>
<dbReference type="EMBL" id="JAAXLA010000013">
    <property type="protein sequence ID" value="NMH97583.1"/>
    <property type="molecule type" value="Genomic_DNA"/>
</dbReference>
<comment type="subcellular location">
    <subcellularLocation>
        <location evidence="1">Membrane</location>
    </subcellularLocation>
</comment>
<evidence type="ECO:0000256" key="1">
    <source>
        <dbReference type="ARBA" id="ARBA00004370"/>
    </source>
</evidence>
<dbReference type="InterPro" id="IPR050519">
    <property type="entry name" value="Glycosyltransf_28_UgtP"/>
</dbReference>
<keyword evidence="8" id="KW-1185">Reference proteome</keyword>
<evidence type="ECO:0000256" key="2">
    <source>
        <dbReference type="ARBA" id="ARBA00006962"/>
    </source>
</evidence>
<dbReference type="PANTHER" id="PTHR43025">
    <property type="entry name" value="MONOGALACTOSYLDIACYLGLYCEROL SYNTHASE"/>
    <property type="match status" value="1"/>
</dbReference>
<organism evidence="7 8">
    <name type="scientific">Pseudonocardia acidicola</name>
    <dbReference type="NCBI Taxonomy" id="2724939"/>
    <lineage>
        <taxon>Bacteria</taxon>
        <taxon>Bacillati</taxon>
        <taxon>Actinomycetota</taxon>
        <taxon>Actinomycetes</taxon>
        <taxon>Pseudonocardiales</taxon>
        <taxon>Pseudonocardiaceae</taxon>
        <taxon>Pseudonocardia</taxon>
    </lineage>
</organism>
<keyword evidence="4" id="KW-0808">Transferase</keyword>
<dbReference type="Pfam" id="PF06925">
    <property type="entry name" value="MGDG_synth"/>
    <property type="match status" value="1"/>
</dbReference>
<feature type="domain" description="Glycosyl transferase family 28 C-terminal" evidence="5">
    <location>
        <begin position="199"/>
        <end position="313"/>
    </location>
</feature>
<reference evidence="7 8" key="1">
    <citation type="submission" date="2020-04" db="EMBL/GenBank/DDBJ databases">
        <authorList>
            <person name="Klaysubun C."/>
            <person name="Duangmal K."/>
            <person name="Lipun K."/>
        </authorList>
    </citation>
    <scope>NUCLEOTIDE SEQUENCE [LARGE SCALE GENOMIC DNA]</scope>
    <source>
        <strain evidence="7 8">K10HN5</strain>
    </source>
</reference>
<dbReference type="Pfam" id="PF04101">
    <property type="entry name" value="Glyco_tran_28_C"/>
    <property type="match status" value="1"/>
</dbReference>
<name>A0ABX1S7P5_9PSEU</name>
<evidence type="ECO:0000313" key="7">
    <source>
        <dbReference type="EMBL" id="NMH97583.1"/>
    </source>
</evidence>
<protein>
    <submittedName>
        <fullName evidence="7">Galactosyldiacylglycerol synthase</fullName>
    </submittedName>
</protein>
<evidence type="ECO:0000256" key="4">
    <source>
        <dbReference type="ARBA" id="ARBA00022679"/>
    </source>
</evidence>
<evidence type="ECO:0000313" key="8">
    <source>
        <dbReference type="Proteomes" id="UP000820669"/>
    </source>
</evidence>
<dbReference type="InterPro" id="IPR009695">
    <property type="entry name" value="Diacylglyc_glucosyltr_N"/>
</dbReference>
<evidence type="ECO:0000259" key="5">
    <source>
        <dbReference type="Pfam" id="PF04101"/>
    </source>
</evidence>
<comment type="caution">
    <text evidence="7">The sequence shown here is derived from an EMBL/GenBank/DDBJ whole genome shotgun (WGS) entry which is preliminary data.</text>
</comment>
<dbReference type="Proteomes" id="UP000820669">
    <property type="component" value="Unassembled WGS sequence"/>
</dbReference>
<accession>A0ABX1S7P5</accession>
<dbReference type="PANTHER" id="PTHR43025:SF3">
    <property type="entry name" value="MONOGALACTOSYLDIACYLGLYCEROL SYNTHASE 1, CHLOROPLASTIC"/>
    <property type="match status" value="1"/>
</dbReference>
<proteinExistence type="inferred from homology"/>
<dbReference type="InterPro" id="IPR007235">
    <property type="entry name" value="Glyco_trans_28_C"/>
</dbReference>
<feature type="domain" description="Diacylglycerol glucosyltransferase N-terminal" evidence="6">
    <location>
        <begin position="10"/>
        <end position="150"/>
    </location>
</feature>
<dbReference type="SUPFAM" id="SSF53756">
    <property type="entry name" value="UDP-Glycosyltransferase/glycogen phosphorylase"/>
    <property type="match status" value="1"/>
</dbReference>
<evidence type="ECO:0000259" key="6">
    <source>
        <dbReference type="Pfam" id="PF06925"/>
    </source>
</evidence>
<dbReference type="Gene3D" id="3.40.50.2000">
    <property type="entry name" value="Glycogen Phosphorylase B"/>
    <property type="match status" value="1"/>
</dbReference>